<proteinExistence type="predicted"/>
<evidence type="ECO:0000313" key="3">
    <source>
        <dbReference type="Proteomes" id="UP000604046"/>
    </source>
</evidence>
<reference evidence="2" key="1">
    <citation type="submission" date="2021-02" db="EMBL/GenBank/DDBJ databases">
        <authorList>
            <person name="Dougan E. K."/>
            <person name="Rhodes N."/>
            <person name="Thang M."/>
            <person name="Chan C."/>
        </authorList>
    </citation>
    <scope>NUCLEOTIDE SEQUENCE</scope>
</reference>
<organism evidence="2 3">
    <name type="scientific">Symbiodinium natans</name>
    <dbReference type="NCBI Taxonomy" id="878477"/>
    <lineage>
        <taxon>Eukaryota</taxon>
        <taxon>Sar</taxon>
        <taxon>Alveolata</taxon>
        <taxon>Dinophyceae</taxon>
        <taxon>Suessiales</taxon>
        <taxon>Symbiodiniaceae</taxon>
        <taxon>Symbiodinium</taxon>
    </lineage>
</organism>
<feature type="region of interest" description="Disordered" evidence="1">
    <location>
        <begin position="62"/>
        <end position="94"/>
    </location>
</feature>
<sequence length="624" mass="68239">METNLKLEKHDISAPVLAPSYRALTQTPEVARACSLQSEVQGPQCLTMPVCSSAVLLQPEPTGAMAASDSSSSSSEDEAAVEPPPARPEWLTEEDDNARSMVYLVTFAAVLEATALQAETPLKSLEGLERADIRDAVLDAVQHPAEDTNRRGRGRPRTQALEAVKLVVFLEEPRHFHVALKLTCLSRFLPLKAALRRRSGLASHWSTSHTQWWSVVRYGVFTTDHKQAVDLTPLVWLKAAGALEGVQVGHGPCHEYVVPGSSNIVLNLYEEAQEPFNASAWVKRRQKAEVLASAPGPGNKKKAKVEKFTPLDFTAMVLEKNLLTPNAVLAYVQDHGSHACQLYCMRNQKRLPDLIEGALQWRDAKKLHAVEQETDWDLLQRLAGTSCACSGPCLWWMAMSDFFRRNQATVDGELLAAALAQVICHGPSKTRRVPLIAGVTNAGKSLVLDPLVNVFGRKAVDFCPAQGASMALSSLATSKGVRFIYWDEFSPTEFASRPPRSPTVSAVTFKKLFAGQVLRVQVSQAHHDGNPDFRWTRGAALTAPLDGLWEVTQPVTREDVKHMQSRVIQFDAHVAVAGPLQPIPHCAASWCRFIVQGSAAYASRLSRGVAAEPAPGLPIEDDDL</sequence>
<keyword evidence="3" id="KW-1185">Reference proteome</keyword>
<dbReference type="AlphaFoldDB" id="A0A812S7H3"/>
<dbReference type="Proteomes" id="UP000604046">
    <property type="component" value="Unassembled WGS sequence"/>
</dbReference>
<gene>
    <name evidence="2" type="primary">Ikbke</name>
    <name evidence="2" type="ORF">SNAT2548_LOCUS25935</name>
</gene>
<comment type="caution">
    <text evidence="2">The sequence shown here is derived from an EMBL/GenBank/DDBJ whole genome shotgun (WGS) entry which is preliminary data.</text>
</comment>
<accession>A0A812S7H3</accession>
<protein>
    <submittedName>
        <fullName evidence="2">Ikbke protein</fullName>
    </submittedName>
</protein>
<evidence type="ECO:0000313" key="2">
    <source>
        <dbReference type="EMBL" id="CAE7464536.1"/>
    </source>
</evidence>
<dbReference type="OrthoDB" id="406922at2759"/>
<dbReference type="EMBL" id="CAJNDS010002412">
    <property type="protein sequence ID" value="CAE7464536.1"/>
    <property type="molecule type" value="Genomic_DNA"/>
</dbReference>
<name>A0A812S7H3_9DINO</name>
<evidence type="ECO:0000256" key="1">
    <source>
        <dbReference type="SAM" id="MobiDB-lite"/>
    </source>
</evidence>